<sequence length="69" mass="7381">MRSILLSFEVFLGNLHALSGVAETSWLMKSLGSPNPAEPTCLTIWARPSSSSSSVNSNMVMNSTGIRPI</sequence>
<comment type="caution">
    <text evidence="1">The sequence shown here is derived from an EMBL/GenBank/DDBJ whole genome shotgun (WGS) entry which is preliminary data.</text>
</comment>
<dbReference type="Proteomes" id="UP001055879">
    <property type="component" value="Linkage Group LG01"/>
</dbReference>
<organism evidence="1 2">
    <name type="scientific">Arctium lappa</name>
    <name type="common">Greater burdock</name>
    <name type="synonym">Lappa major</name>
    <dbReference type="NCBI Taxonomy" id="4217"/>
    <lineage>
        <taxon>Eukaryota</taxon>
        <taxon>Viridiplantae</taxon>
        <taxon>Streptophyta</taxon>
        <taxon>Embryophyta</taxon>
        <taxon>Tracheophyta</taxon>
        <taxon>Spermatophyta</taxon>
        <taxon>Magnoliopsida</taxon>
        <taxon>eudicotyledons</taxon>
        <taxon>Gunneridae</taxon>
        <taxon>Pentapetalae</taxon>
        <taxon>asterids</taxon>
        <taxon>campanulids</taxon>
        <taxon>Asterales</taxon>
        <taxon>Asteraceae</taxon>
        <taxon>Carduoideae</taxon>
        <taxon>Cardueae</taxon>
        <taxon>Arctiinae</taxon>
        <taxon>Arctium</taxon>
    </lineage>
</organism>
<evidence type="ECO:0000313" key="2">
    <source>
        <dbReference type="Proteomes" id="UP001055879"/>
    </source>
</evidence>
<dbReference type="EMBL" id="CM042047">
    <property type="protein sequence ID" value="KAI3772947.1"/>
    <property type="molecule type" value="Genomic_DNA"/>
</dbReference>
<reference evidence="2" key="1">
    <citation type="journal article" date="2022" name="Mol. Ecol. Resour.">
        <title>The genomes of chicory, endive, great burdock and yacon provide insights into Asteraceae palaeo-polyploidization history and plant inulin production.</title>
        <authorList>
            <person name="Fan W."/>
            <person name="Wang S."/>
            <person name="Wang H."/>
            <person name="Wang A."/>
            <person name="Jiang F."/>
            <person name="Liu H."/>
            <person name="Zhao H."/>
            <person name="Xu D."/>
            <person name="Zhang Y."/>
        </authorList>
    </citation>
    <scope>NUCLEOTIDE SEQUENCE [LARGE SCALE GENOMIC DNA]</scope>
    <source>
        <strain evidence="2">cv. Niubang</strain>
    </source>
</reference>
<protein>
    <submittedName>
        <fullName evidence="1">Uncharacterized protein</fullName>
    </submittedName>
</protein>
<gene>
    <name evidence="1" type="ORF">L6452_04143</name>
</gene>
<accession>A0ACB9FQT3</accession>
<evidence type="ECO:0000313" key="1">
    <source>
        <dbReference type="EMBL" id="KAI3772947.1"/>
    </source>
</evidence>
<name>A0ACB9FQT3_ARCLA</name>
<keyword evidence="2" id="KW-1185">Reference proteome</keyword>
<reference evidence="1 2" key="2">
    <citation type="journal article" date="2022" name="Mol. Ecol. Resour.">
        <title>The genomes of chicory, endive, great burdock and yacon provide insights into Asteraceae paleo-polyploidization history and plant inulin production.</title>
        <authorList>
            <person name="Fan W."/>
            <person name="Wang S."/>
            <person name="Wang H."/>
            <person name="Wang A."/>
            <person name="Jiang F."/>
            <person name="Liu H."/>
            <person name="Zhao H."/>
            <person name="Xu D."/>
            <person name="Zhang Y."/>
        </authorList>
    </citation>
    <scope>NUCLEOTIDE SEQUENCE [LARGE SCALE GENOMIC DNA]</scope>
    <source>
        <strain evidence="2">cv. Niubang</strain>
    </source>
</reference>
<proteinExistence type="predicted"/>